<keyword evidence="11" id="KW-1185">Reference proteome</keyword>
<evidence type="ECO:0000256" key="9">
    <source>
        <dbReference type="SAM" id="Phobius"/>
    </source>
</evidence>
<feature type="transmembrane region" description="Helical" evidence="9">
    <location>
        <begin position="56"/>
        <end position="74"/>
    </location>
</feature>
<feature type="transmembrane region" description="Helical" evidence="9">
    <location>
        <begin position="270"/>
        <end position="295"/>
    </location>
</feature>
<evidence type="ECO:0000256" key="2">
    <source>
        <dbReference type="ARBA" id="ARBA00022448"/>
    </source>
</evidence>
<keyword evidence="4 9" id="KW-0812">Transmembrane</keyword>
<dbReference type="PANTHER" id="PTHR45826:SF8">
    <property type="entry name" value="CATIONIC AMINO ACID TRANSPORTER"/>
    <property type="match status" value="1"/>
</dbReference>
<dbReference type="Pfam" id="PF13520">
    <property type="entry name" value="AA_permease_2"/>
    <property type="match status" value="1"/>
</dbReference>
<dbReference type="FunFam" id="1.20.1740.10:FF:000041">
    <property type="entry name" value="Amino acid permease, putative"/>
    <property type="match status" value="1"/>
</dbReference>
<feature type="transmembrane region" description="Helical" evidence="9">
    <location>
        <begin position="193"/>
        <end position="217"/>
    </location>
</feature>
<feature type="transmembrane region" description="Helical" evidence="9">
    <location>
        <begin position="423"/>
        <end position="445"/>
    </location>
</feature>
<gene>
    <name evidence="10" type="ORF">KP509_02G102300</name>
</gene>
<dbReference type="OrthoDB" id="5982228at2759"/>
<dbReference type="GO" id="GO:0015293">
    <property type="term" value="F:symporter activity"/>
    <property type="evidence" value="ECO:0007669"/>
    <property type="project" value="UniProtKB-KW"/>
</dbReference>
<evidence type="ECO:0000256" key="8">
    <source>
        <dbReference type="ARBA" id="ARBA00024041"/>
    </source>
</evidence>
<feature type="transmembrane region" description="Helical" evidence="9">
    <location>
        <begin position="315"/>
        <end position="334"/>
    </location>
</feature>
<protein>
    <recommendedName>
        <fullName evidence="12">Polyamine transporter</fullName>
    </recommendedName>
</protein>
<dbReference type="Gene3D" id="1.20.1740.10">
    <property type="entry name" value="Amino acid/polyamine transporter I"/>
    <property type="match status" value="1"/>
</dbReference>
<accession>A0A8T2VHF7</accession>
<dbReference type="AlphaFoldDB" id="A0A8T2VHF7"/>
<comment type="caution">
    <text evidence="10">The sequence shown here is derived from an EMBL/GenBank/DDBJ whole genome shotgun (WGS) entry which is preliminary data.</text>
</comment>
<evidence type="ECO:0000256" key="4">
    <source>
        <dbReference type="ARBA" id="ARBA00022692"/>
    </source>
</evidence>
<evidence type="ECO:0000256" key="5">
    <source>
        <dbReference type="ARBA" id="ARBA00022847"/>
    </source>
</evidence>
<comment type="similarity">
    <text evidence="8">Belongs to the amino acid-polyamine-organocation (APC) superfamily. Polyamine:cation symporter (PHS) (TC 2.A.3.12) family.</text>
</comment>
<feature type="transmembrane region" description="Helical" evidence="9">
    <location>
        <begin position="80"/>
        <end position="99"/>
    </location>
</feature>
<keyword evidence="3" id="KW-1003">Cell membrane</keyword>
<keyword evidence="5" id="KW-0769">Symport</keyword>
<organism evidence="10 11">
    <name type="scientific">Ceratopteris richardii</name>
    <name type="common">Triangle waterfern</name>
    <dbReference type="NCBI Taxonomy" id="49495"/>
    <lineage>
        <taxon>Eukaryota</taxon>
        <taxon>Viridiplantae</taxon>
        <taxon>Streptophyta</taxon>
        <taxon>Embryophyta</taxon>
        <taxon>Tracheophyta</taxon>
        <taxon>Polypodiopsida</taxon>
        <taxon>Polypodiidae</taxon>
        <taxon>Polypodiales</taxon>
        <taxon>Pteridineae</taxon>
        <taxon>Pteridaceae</taxon>
        <taxon>Parkerioideae</taxon>
        <taxon>Ceratopteris</taxon>
    </lineage>
</organism>
<sequence>MRTTSVNSAIAHARANSAVNHRTYHDMGEQVDSESLPMTVDANYDKTTRTMHPRKLTIVPLIFLVYFEVSGGPIGTEQAVQAGGALLALLGFLVFPFIWSVPEALVTAEMATAYPENGGYVLWTSAAFGPFWGFLQGWWKWTSGIINNATYPILCLDYLQSILPIVGSGRGRLIGQICFTGLLTYLNYRGLTIVGWSAVLIGIIGLLPFIIMIGLAVPKINPSRWLSLDLQSVDWRVFSNILFWNLNFWDNASTLAGEVEQPERAFPRAILSAGVLVGLSYFLPLLAGIGAYDVVRSEWVTGFYPILAERLGGRWLQWWMELGATLSCVGLFAAQMSSSSFQVLGMADMGILPAVFASRSFYNTPYIGILLSAVGALFLSFLSFQDVVQSANALYSYGMLLEFFAFLWLRIREPDAHRPFRIPLGNLGVTIMCVPPCVLLVFVVALSSLKVIVLSCVLTVGGLLLYLCLGCTKRRMWMKFFEACAAEGSSCHIQGKRSIKQEEKTGLLQD</sequence>
<evidence type="ECO:0000313" key="10">
    <source>
        <dbReference type="EMBL" id="KAH7445015.1"/>
    </source>
</evidence>
<evidence type="ECO:0000313" key="11">
    <source>
        <dbReference type="Proteomes" id="UP000825935"/>
    </source>
</evidence>
<dbReference type="PIRSF" id="PIRSF006060">
    <property type="entry name" value="AA_transporter"/>
    <property type="match status" value="1"/>
</dbReference>
<keyword evidence="2" id="KW-0813">Transport</keyword>
<dbReference type="GO" id="GO:0005886">
    <property type="term" value="C:plasma membrane"/>
    <property type="evidence" value="ECO:0007669"/>
    <property type="project" value="UniProtKB-SubCell"/>
</dbReference>
<dbReference type="OMA" id="GCESRKE"/>
<dbReference type="PANTHER" id="PTHR45826">
    <property type="entry name" value="POLYAMINE TRANSPORTER PUT1"/>
    <property type="match status" value="1"/>
</dbReference>
<evidence type="ECO:0000256" key="7">
    <source>
        <dbReference type="ARBA" id="ARBA00023136"/>
    </source>
</evidence>
<keyword evidence="7 9" id="KW-0472">Membrane</keyword>
<proteinExistence type="inferred from homology"/>
<evidence type="ECO:0000256" key="6">
    <source>
        <dbReference type="ARBA" id="ARBA00022989"/>
    </source>
</evidence>
<evidence type="ECO:0008006" key="12">
    <source>
        <dbReference type="Google" id="ProtNLM"/>
    </source>
</evidence>
<dbReference type="InterPro" id="IPR002293">
    <property type="entry name" value="AA/rel_permease1"/>
</dbReference>
<feature type="transmembrane region" description="Helical" evidence="9">
    <location>
        <begin position="394"/>
        <end position="411"/>
    </location>
</feature>
<feature type="transmembrane region" description="Helical" evidence="9">
    <location>
        <begin position="451"/>
        <end position="469"/>
    </location>
</feature>
<dbReference type="InterPro" id="IPR044566">
    <property type="entry name" value="RMV1-like"/>
</dbReference>
<feature type="transmembrane region" description="Helical" evidence="9">
    <location>
        <begin position="120"/>
        <end position="139"/>
    </location>
</feature>
<dbReference type="EMBL" id="CM035407">
    <property type="protein sequence ID" value="KAH7445015.1"/>
    <property type="molecule type" value="Genomic_DNA"/>
</dbReference>
<evidence type="ECO:0000256" key="1">
    <source>
        <dbReference type="ARBA" id="ARBA00004651"/>
    </source>
</evidence>
<feature type="transmembrane region" description="Helical" evidence="9">
    <location>
        <begin position="366"/>
        <end position="388"/>
    </location>
</feature>
<name>A0A8T2VHF7_CERRI</name>
<dbReference type="GO" id="GO:0015203">
    <property type="term" value="F:polyamine transmembrane transporter activity"/>
    <property type="evidence" value="ECO:0007669"/>
    <property type="project" value="UniProtKB-ARBA"/>
</dbReference>
<comment type="subcellular location">
    <subcellularLocation>
        <location evidence="1">Cell membrane</location>
        <topology evidence="1">Multi-pass membrane protein</topology>
    </subcellularLocation>
</comment>
<dbReference type="Proteomes" id="UP000825935">
    <property type="component" value="Chromosome 2"/>
</dbReference>
<keyword evidence="6 9" id="KW-1133">Transmembrane helix</keyword>
<reference evidence="10" key="1">
    <citation type="submission" date="2021-08" db="EMBL/GenBank/DDBJ databases">
        <title>WGS assembly of Ceratopteris richardii.</title>
        <authorList>
            <person name="Marchant D.B."/>
            <person name="Chen G."/>
            <person name="Jenkins J."/>
            <person name="Shu S."/>
            <person name="Leebens-Mack J."/>
            <person name="Grimwood J."/>
            <person name="Schmutz J."/>
            <person name="Soltis P."/>
            <person name="Soltis D."/>
            <person name="Chen Z.-H."/>
        </authorList>
    </citation>
    <scope>NUCLEOTIDE SEQUENCE</scope>
    <source>
        <strain evidence="10">Whitten #5841</strain>
        <tissue evidence="10">Leaf</tissue>
    </source>
</reference>
<evidence type="ECO:0000256" key="3">
    <source>
        <dbReference type="ARBA" id="ARBA00022475"/>
    </source>
</evidence>